<dbReference type="SUPFAM" id="SSF141072">
    <property type="entry name" value="CalX-like"/>
    <property type="match status" value="1"/>
</dbReference>
<dbReference type="InterPro" id="IPR017868">
    <property type="entry name" value="Filamin/ABP280_repeat-like"/>
</dbReference>
<feature type="repeat" description="Filamin" evidence="5">
    <location>
        <begin position="1059"/>
        <end position="1165"/>
    </location>
</feature>
<dbReference type="CDD" id="cd00055">
    <property type="entry name" value="EGF_Lam"/>
    <property type="match status" value="1"/>
</dbReference>
<feature type="repeat" description="Filamin" evidence="5">
    <location>
        <begin position="845"/>
        <end position="951"/>
    </location>
</feature>
<comment type="caution">
    <text evidence="4">Lacks conserved residue(s) required for the propagation of feature annotation.</text>
</comment>
<accession>A0ABD3FM27</accession>
<dbReference type="InterPro" id="IPR003644">
    <property type="entry name" value="Calx_beta"/>
</dbReference>
<evidence type="ECO:0000256" key="4">
    <source>
        <dbReference type="PROSITE-ProRule" id="PRU00076"/>
    </source>
</evidence>
<evidence type="ECO:0008006" key="12">
    <source>
        <dbReference type="Google" id="ProtNLM"/>
    </source>
</evidence>
<feature type="domain" description="PA14" evidence="9">
    <location>
        <begin position="1263"/>
        <end position="1412"/>
    </location>
</feature>
<dbReference type="InterPro" id="IPR013783">
    <property type="entry name" value="Ig-like_fold"/>
</dbReference>
<organism evidence="10 11">
    <name type="scientific">Phytophthora oleae</name>
    <dbReference type="NCBI Taxonomy" id="2107226"/>
    <lineage>
        <taxon>Eukaryota</taxon>
        <taxon>Sar</taxon>
        <taxon>Stramenopiles</taxon>
        <taxon>Oomycota</taxon>
        <taxon>Peronosporomycetes</taxon>
        <taxon>Peronosporales</taxon>
        <taxon>Peronosporaceae</taxon>
        <taxon>Phytophthora</taxon>
    </lineage>
</organism>
<dbReference type="Gene3D" id="2.60.40.2030">
    <property type="match status" value="1"/>
</dbReference>
<dbReference type="SMART" id="SM00557">
    <property type="entry name" value="IG_FLMN"/>
    <property type="match status" value="3"/>
</dbReference>
<dbReference type="SUPFAM" id="SSF56988">
    <property type="entry name" value="Anthrax protective antigen"/>
    <property type="match status" value="3"/>
</dbReference>
<dbReference type="PANTHER" id="PTHR38537:SF8">
    <property type="entry name" value="FILAMIN-A"/>
    <property type="match status" value="1"/>
</dbReference>
<evidence type="ECO:0000259" key="9">
    <source>
        <dbReference type="PROSITE" id="PS51820"/>
    </source>
</evidence>
<evidence type="ECO:0000256" key="7">
    <source>
        <dbReference type="SAM" id="SignalP"/>
    </source>
</evidence>
<feature type="disulfide bond" evidence="4">
    <location>
        <begin position="140"/>
        <end position="150"/>
    </location>
</feature>
<dbReference type="InterPro" id="IPR011658">
    <property type="entry name" value="PA14_dom"/>
</dbReference>
<dbReference type="PROSITE" id="PS51820">
    <property type="entry name" value="PA14"/>
    <property type="match status" value="3"/>
</dbReference>
<feature type="region of interest" description="Disordered" evidence="6">
    <location>
        <begin position="269"/>
        <end position="289"/>
    </location>
</feature>
<dbReference type="InterPro" id="IPR000742">
    <property type="entry name" value="EGF"/>
</dbReference>
<dbReference type="EMBL" id="JBIMZQ010000014">
    <property type="protein sequence ID" value="KAL3667521.1"/>
    <property type="molecule type" value="Genomic_DNA"/>
</dbReference>
<dbReference type="InterPro" id="IPR001298">
    <property type="entry name" value="Filamin/ABP280_rpt"/>
</dbReference>
<feature type="disulfide bond" evidence="4">
    <location>
        <begin position="159"/>
        <end position="168"/>
    </location>
</feature>
<evidence type="ECO:0000313" key="11">
    <source>
        <dbReference type="Proteomes" id="UP001632037"/>
    </source>
</evidence>
<dbReference type="PROSITE" id="PS50194">
    <property type="entry name" value="FILAMIN_REPEAT"/>
    <property type="match status" value="6"/>
</dbReference>
<dbReference type="Pfam" id="PF03160">
    <property type="entry name" value="Calx-beta"/>
    <property type="match status" value="1"/>
</dbReference>
<evidence type="ECO:0000259" key="8">
    <source>
        <dbReference type="PROSITE" id="PS50026"/>
    </source>
</evidence>
<feature type="domain" description="PA14" evidence="9">
    <location>
        <begin position="546"/>
        <end position="701"/>
    </location>
</feature>
<evidence type="ECO:0000256" key="2">
    <source>
        <dbReference type="ARBA" id="ARBA00022737"/>
    </source>
</evidence>
<proteinExistence type="predicted"/>
<dbReference type="Gene3D" id="2.60.40.10">
    <property type="entry name" value="Immunoglobulins"/>
    <property type="match status" value="6"/>
</dbReference>
<dbReference type="Proteomes" id="UP001632037">
    <property type="component" value="Unassembled WGS sequence"/>
</dbReference>
<evidence type="ECO:0000313" key="10">
    <source>
        <dbReference type="EMBL" id="KAL3667521.1"/>
    </source>
</evidence>
<dbReference type="Pfam" id="PF07691">
    <property type="entry name" value="PA14"/>
    <property type="match status" value="3"/>
</dbReference>
<dbReference type="SUPFAM" id="SSF81296">
    <property type="entry name" value="E set domains"/>
    <property type="match status" value="5"/>
</dbReference>
<protein>
    <recommendedName>
        <fullName evidence="12">PA14 domain-containing protein</fullName>
    </recommendedName>
</protein>
<dbReference type="PROSITE" id="PS00022">
    <property type="entry name" value="EGF_1"/>
    <property type="match status" value="1"/>
</dbReference>
<evidence type="ECO:0000256" key="5">
    <source>
        <dbReference type="PROSITE-ProRule" id="PRU00087"/>
    </source>
</evidence>
<reference evidence="10 11" key="1">
    <citation type="submission" date="2024-09" db="EMBL/GenBank/DDBJ databases">
        <title>Genome sequencing and assembly of Phytophthora oleae, isolate VK10A, causative agent of rot of olive drupes.</title>
        <authorList>
            <person name="Conti Taguali S."/>
            <person name="Riolo M."/>
            <person name="La Spada F."/>
            <person name="Cacciola S.O."/>
            <person name="Dionisio G."/>
        </authorList>
    </citation>
    <scope>NUCLEOTIDE SEQUENCE [LARGE SCALE GENOMIC DNA]</scope>
    <source>
        <strain evidence="10 11">VK10A</strain>
    </source>
</reference>
<feature type="compositionally biased region" description="Low complexity" evidence="6">
    <location>
        <begin position="273"/>
        <end position="288"/>
    </location>
</feature>
<dbReference type="InterPro" id="IPR002049">
    <property type="entry name" value="LE_dom"/>
</dbReference>
<keyword evidence="4" id="KW-0245">EGF-like domain</keyword>
<gene>
    <name evidence="10" type="ORF">V7S43_007740</name>
</gene>
<keyword evidence="2" id="KW-0677">Repeat</keyword>
<feature type="domain" description="EGF-like" evidence="8">
    <location>
        <begin position="136"/>
        <end position="169"/>
    </location>
</feature>
<keyword evidence="11" id="KW-1185">Reference proteome</keyword>
<dbReference type="Pfam" id="PF00630">
    <property type="entry name" value="Filamin"/>
    <property type="match status" value="3"/>
</dbReference>
<comment type="caution">
    <text evidence="10">The sequence shown here is derived from an EMBL/GenBank/DDBJ whole genome shotgun (WGS) entry which is preliminary data.</text>
</comment>
<dbReference type="PROSITE" id="PS50026">
    <property type="entry name" value="EGF_3"/>
    <property type="match status" value="1"/>
</dbReference>
<dbReference type="InterPro" id="IPR037524">
    <property type="entry name" value="PA14/GLEYA"/>
</dbReference>
<evidence type="ECO:0000256" key="6">
    <source>
        <dbReference type="SAM" id="MobiDB-lite"/>
    </source>
</evidence>
<evidence type="ECO:0000256" key="1">
    <source>
        <dbReference type="ARBA" id="ARBA00022729"/>
    </source>
</evidence>
<dbReference type="InterPro" id="IPR014756">
    <property type="entry name" value="Ig_E-set"/>
</dbReference>
<feature type="repeat" description="Filamin" evidence="5">
    <location>
        <begin position="962"/>
        <end position="1057"/>
    </location>
</feature>
<feature type="repeat" description="Filamin" evidence="5">
    <location>
        <begin position="1443"/>
        <end position="1560"/>
    </location>
</feature>
<keyword evidence="4" id="KW-1015">Disulfide bond</keyword>
<feature type="repeat" description="Filamin" evidence="5">
    <location>
        <begin position="1691"/>
        <end position="1776"/>
    </location>
</feature>
<feature type="signal peptide" evidence="7">
    <location>
        <begin position="1"/>
        <end position="17"/>
    </location>
</feature>
<dbReference type="InterPro" id="IPR044801">
    <property type="entry name" value="Filamin"/>
</dbReference>
<feature type="repeat" description="Filamin" evidence="5">
    <location>
        <begin position="725"/>
        <end position="843"/>
    </location>
</feature>
<dbReference type="SMART" id="SM00758">
    <property type="entry name" value="PA14"/>
    <property type="match status" value="2"/>
</dbReference>
<sequence>MARVLLELVLFLPSAGAFRVVDSPTDRLVWTRAVFEPYETGSVGYYGDPANPSAERLNEGSPFSPDTPRIFFSTPLLQSCPGMVGPGRNGEYYCFSREYGHCDRRSGLCVCNQGYTGLDCTACQPGYFKQGGLCFAKKSCPNDCSRGGECDYATGICTCEPTRRGTDCSQRFCAFDEKCVSCTNTACLKCVERFYVDPSTQTCVSCARFDPRCLSCNSFGCLGCADLQLNSVRRSGARRIDPPLPDDERLREFSQTFVYGSQDPRVFDEAESFTRTPSSSSSPLNESSVACTQGGNADAGWTCASRPESHRVCGHRGVLSFASPLYAIAEGAGDITVTVQRSGGGLGSAALLYDLEHVTTTPGDVSPTVFYTSSQRLEFGPGVVSLSFKLQIHDNFVLEADKTFRLRLREPFPPTDLLDVAPATLGNQWRTLVTILDDDALRPVPDLTHVVNPESTLILGGVAGDTMTFQVQSVLGSGVPGVDPASKAVLLLTSYIEEHDSSTGAAVFRKLLLGTVTPSGGVDVSLYTCTWSRERAGNYSVAVQLLYPGGLLGEYFGNAWLGEAFDPTSTAASPIVSRIDRHVNFTWNTGAAFPGAQSHFSIRWSGWLKPRTTGTTMLGVSVIGHVRLWVDGVLVIDHWGAGGETSDGFPAVRAAAGVTLDVSKWYSLVLEYRAPRQGDVYVRLIWGSVGSTKMDVIPSQQLFSGSHIQNSPFTSVIVTPSLTASTALSTSTLLNDGSFISPALRVVAGETLAFSVLPRDVYGNRRRSRDQRAHRDDIAVRLTLGTDRSLGGQSTKTEDALISWNGELNVFRVLARPQRSGDYSMSVNINSVSSEASPFAVVVVPAKLNAAKCVLSGSGLLPGRVAGQAVTVALETRDLYGNRIYTGGLTNLKLQASLASSAAPIVVVGSIVDNVDGTYQFTYTPRVIGSYSIAVTSKGVHLHSSPYVVTVIPNTPVGPTSRAQGPGISSAKTNVQTTFEVTTRDSSGNDVPTGGVASVLTVILKHPEKGNVNGNSCTDLLNGHYTCTYTAHYVGLTRLHVALSQQEILGSPFLVEVAAGPALGSRCVAAGGALVSAVTGQRTSFSVSIYDAFGNAKTNAGSESVSATFTGPGAVTTTVTAAVVVTYTGRGVFLVAYTLFLKGIYKISVTVDNVAVGSSPFTMYAYPALASPTTSSLDLVVPAMPRTQADPPVVFTAGALIVTRLTTRDTFGNVLETGGNLFQLDDAVRAFLEVPIADERDGSYLITLRPKRSVLFPFTPKLMVPEGLNGSYYSTSAVPVGVATAKASSDHSLLVLKRRDATINFDFGERPPSQIYSAETFSVRWDGFLLPRFSEIYTFEVNALGFASLRIGSNSVAVHEGETSTVMMVPLTAQTFVDLELNFSKSREIPDATVNLTWSSLSQTSEIIPSSQLFTSWRIVNNVLPLNIKPATADPTMFTPEFGSSLTPGSTAVRAVVDKPFIFSVVARDSFSNKLGGEDSCSLYVLLPQAPSGSQPDVFITDMLDGSYKVNLVPHLIGIFSLYVAALPDAVKASAPPGGAALVAFLAQYNIKGSPFKLQVDSGLPSAVASTLVGGGFVSTTAGVFTSFVLELRDGSANRLTASMVTAYLAQGQVRVKFRSISAGTEVPAKVLQLGEGDLGFSSAQDVRVEYAVTLAGLHAVLLSVNGGNSFSQKTATLRIFPNVATAVTSFVSPNGAGVAQTGAGLGPQIVTKQIYTYHVTVRDAFGNIRDSGGDLLVARIHGPDSSGGRVTDLGNGDYVVLYRVLLPGTYEIETRVAEPQHGLAGYYYVDTGSLQRNSGSAVRTVDDVIDFDWSKNVTMRGYPRVVWRGFLRPLFGEEYTLWVNIQSDVGSTASVYIDSQTIIDGLNTAATSGRVMLYGGRLHAVVVEYQSVSLQQSPGYLSLFWKSARQPSQLIPTQSLIAEASEILPRTQLIAVN</sequence>
<feature type="chain" id="PRO_5044896967" description="PA14 domain-containing protein" evidence="7">
    <location>
        <begin position="18"/>
        <end position="1938"/>
    </location>
</feature>
<dbReference type="InterPro" id="IPR038081">
    <property type="entry name" value="CalX-like_sf"/>
</dbReference>
<keyword evidence="1 7" id="KW-0732">Signal</keyword>
<dbReference type="Gene3D" id="3.90.182.10">
    <property type="entry name" value="Toxin - Anthrax Protective Antigen,domain 1"/>
    <property type="match status" value="3"/>
</dbReference>
<keyword evidence="3" id="KW-0106">Calcium</keyword>
<dbReference type="PANTHER" id="PTHR38537">
    <property type="entry name" value="JITTERBUG, ISOFORM N"/>
    <property type="match status" value="1"/>
</dbReference>
<name>A0ABD3FM27_9STRA</name>
<evidence type="ECO:0000256" key="3">
    <source>
        <dbReference type="ARBA" id="ARBA00022837"/>
    </source>
</evidence>
<dbReference type="PROSITE" id="PS01248">
    <property type="entry name" value="EGF_LAM_1"/>
    <property type="match status" value="1"/>
</dbReference>
<feature type="domain" description="PA14" evidence="9">
    <location>
        <begin position="1779"/>
        <end position="1920"/>
    </location>
</feature>